<dbReference type="NCBIfam" id="TIGR00199">
    <property type="entry name" value="PncC_domain"/>
    <property type="match status" value="1"/>
</dbReference>
<dbReference type="InterPro" id="IPR008136">
    <property type="entry name" value="CinA_C"/>
</dbReference>
<accession>A0A2M7SA63</accession>
<dbReference type="Pfam" id="PF00994">
    <property type="entry name" value="MoCF_biosynth"/>
    <property type="match status" value="1"/>
</dbReference>
<dbReference type="SMART" id="SM00852">
    <property type="entry name" value="MoCF_biosynth"/>
    <property type="match status" value="1"/>
</dbReference>
<evidence type="ECO:0000313" key="4">
    <source>
        <dbReference type="Proteomes" id="UP000229307"/>
    </source>
</evidence>
<dbReference type="PANTHER" id="PTHR13939:SF0">
    <property type="entry name" value="NMN AMIDOHYDROLASE-LIKE PROTEIN YFAY"/>
    <property type="match status" value="1"/>
</dbReference>
<organism evidence="3 4">
    <name type="scientific">Candidatus Desantisbacteria bacterium CG_4_10_14_0_8_um_filter_48_22</name>
    <dbReference type="NCBI Taxonomy" id="1974543"/>
    <lineage>
        <taxon>Bacteria</taxon>
        <taxon>Candidatus Desantisiibacteriota</taxon>
    </lineage>
</organism>
<dbReference type="PIRSF" id="PIRSF006728">
    <property type="entry name" value="CinA"/>
    <property type="match status" value="1"/>
</dbReference>
<dbReference type="Gene3D" id="3.90.950.20">
    <property type="entry name" value="CinA-like"/>
    <property type="match status" value="1"/>
</dbReference>
<dbReference type="AlphaFoldDB" id="A0A2M7SA63"/>
<reference evidence="4" key="1">
    <citation type="submission" date="2017-09" db="EMBL/GenBank/DDBJ databases">
        <title>Depth-based differentiation of microbial function through sediment-hosted aquifers and enrichment of novel symbionts in the deep terrestrial subsurface.</title>
        <authorList>
            <person name="Probst A.J."/>
            <person name="Ladd B."/>
            <person name="Jarett J.K."/>
            <person name="Geller-Mcgrath D.E."/>
            <person name="Sieber C.M.K."/>
            <person name="Emerson J.B."/>
            <person name="Anantharaman K."/>
            <person name="Thomas B.C."/>
            <person name="Malmstrom R."/>
            <person name="Stieglmeier M."/>
            <person name="Klingl A."/>
            <person name="Woyke T."/>
            <person name="Ryan C.M."/>
            <person name="Banfield J.F."/>
        </authorList>
    </citation>
    <scope>NUCLEOTIDE SEQUENCE [LARGE SCALE GENOMIC DNA]</scope>
</reference>
<dbReference type="PANTHER" id="PTHR13939">
    <property type="entry name" value="NICOTINAMIDE-NUCLEOTIDE AMIDOHYDROLASE PNCC"/>
    <property type="match status" value="1"/>
</dbReference>
<dbReference type="InterPro" id="IPR041424">
    <property type="entry name" value="CinA_KH"/>
</dbReference>
<sequence>MQASLIVTGNEILLGGAVDTNGAFIGRRLHQSGIEPVLKISVPDTEKEIAGAIGKAFRKTSLILVTGGLGPTRDDVTREAVAGFTGKRLVFRRELLKNIKAFFNKRGMEMPPISSRQAFLPAGAAAVRNRFGTAPGFILRHKGRIIVVLPGPPREMKPMLESLVPFFRSIAGRKYAYRVLKTYGIGESVIEETLADIKNSRDLEIGFQAHPGQVDIKITARAANAGLADKKVDEVKRLISGRLGRNIMGSGDISFEGIAGSLLKRKRKTLAVAESCTGGLVSNLITNVPGSSDYFQGGVVSYSNEMKMKILGVPQPILKKFGAVSGQAAGKMAEGIRRVAGTDYGLGITGIAGPSGATRNKPAGLVYIALASAGRLNAEKHNFYGERAEVKERTARAALLMLINHLKNL</sequence>
<evidence type="ECO:0000256" key="1">
    <source>
        <dbReference type="HAMAP-Rule" id="MF_00226"/>
    </source>
</evidence>
<dbReference type="HAMAP" id="MF_00226_B">
    <property type="entry name" value="CinA_B"/>
    <property type="match status" value="1"/>
</dbReference>
<dbReference type="InterPro" id="IPR001453">
    <property type="entry name" value="MoaB/Mog_dom"/>
</dbReference>
<name>A0A2M7SA63_9BACT</name>
<proteinExistence type="inferred from homology"/>
<evidence type="ECO:0000313" key="3">
    <source>
        <dbReference type="EMBL" id="PIZ16371.1"/>
    </source>
</evidence>
<dbReference type="EMBL" id="PFMR01000192">
    <property type="protein sequence ID" value="PIZ16371.1"/>
    <property type="molecule type" value="Genomic_DNA"/>
</dbReference>
<dbReference type="InterPro" id="IPR050101">
    <property type="entry name" value="CinA"/>
</dbReference>
<feature type="domain" description="MoaB/Mog" evidence="2">
    <location>
        <begin position="4"/>
        <end position="170"/>
    </location>
</feature>
<dbReference type="SUPFAM" id="SSF53218">
    <property type="entry name" value="Molybdenum cofactor biosynthesis proteins"/>
    <property type="match status" value="1"/>
</dbReference>
<comment type="caution">
    <text evidence="3">The sequence shown here is derived from an EMBL/GenBank/DDBJ whole genome shotgun (WGS) entry which is preliminary data.</text>
</comment>
<dbReference type="Pfam" id="PF18146">
    <property type="entry name" value="CinA_KH"/>
    <property type="match status" value="1"/>
</dbReference>
<protein>
    <recommendedName>
        <fullName evidence="1">CinA-like protein</fullName>
    </recommendedName>
</protein>
<dbReference type="InterPro" id="IPR008135">
    <property type="entry name" value="Competence-induced_CinA"/>
</dbReference>
<evidence type="ECO:0000259" key="2">
    <source>
        <dbReference type="SMART" id="SM00852"/>
    </source>
</evidence>
<dbReference type="NCBIfam" id="NF001813">
    <property type="entry name" value="PRK00549.1"/>
    <property type="match status" value="1"/>
</dbReference>
<dbReference type="Gene3D" id="3.30.70.2860">
    <property type="match status" value="1"/>
</dbReference>
<dbReference type="Pfam" id="PF02464">
    <property type="entry name" value="CinA"/>
    <property type="match status" value="1"/>
</dbReference>
<dbReference type="Gene3D" id="3.40.980.10">
    <property type="entry name" value="MoaB/Mog-like domain"/>
    <property type="match status" value="1"/>
</dbReference>
<dbReference type="InterPro" id="IPR036425">
    <property type="entry name" value="MoaB/Mog-like_dom_sf"/>
</dbReference>
<dbReference type="InterPro" id="IPR036653">
    <property type="entry name" value="CinA-like_C"/>
</dbReference>
<gene>
    <name evidence="3" type="ORF">COY52_07220</name>
</gene>
<dbReference type="Proteomes" id="UP000229307">
    <property type="component" value="Unassembled WGS sequence"/>
</dbReference>
<dbReference type="SUPFAM" id="SSF142433">
    <property type="entry name" value="CinA-like"/>
    <property type="match status" value="1"/>
</dbReference>
<comment type="similarity">
    <text evidence="1">Belongs to the CinA family.</text>
</comment>
<dbReference type="NCBIfam" id="TIGR00200">
    <property type="entry name" value="cinA_nterm"/>
    <property type="match status" value="1"/>
</dbReference>
<dbReference type="CDD" id="cd00885">
    <property type="entry name" value="cinA"/>
    <property type="match status" value="1"/>
</dbReference>